<dbReference type="PANTHER" id="PTHR31371:SF13">
    <property type="entry name" value="OS05G0457600 PROTEIN"/>
    <property type="match status" value="1"/>
</dbReference>
<dbReference type="Pfam" id="PF11961">
    <property type="entry name" value="DUF3475"/>
    <property type="match status" value="1"/>
</dbReference>
<evidence type="ECO:0000256" key="1">
    <source>
        <dbReference type="SAM" id="MobiDB-lite"/>
    </source>
</evidence>
<comment type="caution">
    <text evidence="4">The sequence shown here is derived from an EMBL/GenBank/DDBJ whole genome shotgun (WGS) entry which is preliminary data.</text>
</comment>
<accession>A0AAP0J623</accession>
<feature type="domain" description="DUF668" evidence="2">
    <location>
        <begin position="329"/>
        <end position="423"/>
    </location>
</feature>
<dbReference type="InterPro" id="IPR021864">
    <property type="entry name" value="DUF3475"/>
</dbReference>
<reference evidence="4 5" key="1">
    <citation type="submission" date="2024-01" db="EMBL/GenBank/DDBJ databases">
        <title>Genome assemblies of Stephania.</title>
        <authorList>
            <person name="Yang L."/>
        </authorList>
    </citation>
    <scope>NUCLEOTIDE SEQUENCE [LARGE SCALE GENOMIC DNA]</scope>
    <source>
        <strain evidence="4">YNDBR</strain>
        <tissue evidence="4">Leaf</tissue>
    </source>
</reference>
<evidence type="ECO:0000259" key="2">
    <source>
        <dbReference type="Pfam" id="PF05003"/>
    </source>
</evidence>
<proteinExistence type="predicted"/>
<dbReference type="Proteomes" id="UP001420932">
    <property type="component" value="Unassembled WGS sequence"/>
</dbReference>
<feature type="compositionally biased region" description="Polar residues" evidence="1">
    <location>
        <begin position="294"/>
        <end position="303"/>
    </location>
</feature>
<sequence length="480" mass="55233">MGNDASTGLIRRRCSEFDVVLPHWLLRHHNNNNNKQPILGILSFETAKTMSRLLSLYKSLTDREVSRLRNESVTTEGVAYLISTDHHFLLTLACREKMEDLDRIAIAVARLGKHCSGPVLTQFGRFYEVDVDVRLANYKDADRMFRKLEKFVSTTADLYSGLQSLTELEISDKRMKKWSFDNIAGSPNFDLFDQKLSWQKQRVRHLRRVSLWNQNFDRVVPLMARAVCVVYARILVVFASHVPPLMLSTTLLYPQASSSSNQHHQLAKLWADCCSANNYLSQTKSQHDDHDHQVSNLSNKQHVNNNNNNNNNVATRTTTRLVNQLPASTVGGSGLPLGYANVVIMAERYLMSNCASIDKREREELYHMLPESLKRLVRSKLKEMVRRREDDFGDADIEWVLLGWEEEARAILRWLGPMAHHTLTWQTERNVEKQTFDVKPRVLLLQTLFFADKDKTDDAIADLLGSLSCICKYQKLFHTN</sequence>
<evidence type="ECO:0000313" key="4">
    <source>
        <dbReference type="EMBL" id="KAK9127053.1"/>
    </source>
</evidence>
<evidence type="ECO:0000259" key="3">
    <source>
        <dbReference type="Pfam" id="PF11961"/>
    </source>
</evidence>
<gene>
    <name evidence="4" type="ORF">Syun_015850</name>
</gene>
<dbReference type="GO" id="GO:0045927">
    <property type="term" value="P:positive regulation of growth"/>
    <property type="evidence" value="ECO:0007669"/>
    <property type="project" value="InterPro"/>
</dbReference>
<keyword evidence="5" id="KW-1185">Reference proteome</keyword>
<feature type="region of interest" description="Disordered" evidence="1">
    <location>
        <begin position="284"/>
        <end position="310"/>
    </location>
</feature>
<dbReference type="InterPro" id="IPR007700">
    <property type="entry name" value="DUF668"/>
</dbReference>
<protein>
    <submittedName>
        <fullName evidence="4">Uncharacterized protein</fullName>
    </submittedName>
</protein>
<dbReference type="PANTHER" id="PTHR31371">
    <property type="entry name" value="BNAC09G50660D PROTEIN"/>
    <property type="match status" value="1"/>
</dbReference>
<feature type="domain" description="DUF3475" evidence="3">
    <location>
        <begin position="41"/>
        <end position="97"/>
    </location>
</feature>
<evidence type="ECO:0000313" key="5">
    <source>
        <dbReference type="Proteomes" id="UP001420932"/>
    </source>
</evidence>
<dbReference type="EMBL" id="JBBNAF010000007">
    <property type="protein sequence ID" value="KAK9127053.1"/>
    <property type="molecule type" value="Genomic_DNA"/>
</dbReference>
<dbReference type="Pfam" id="PF05003">
    <property type="entry name" value="DUF668"/>
    <property type="match status" value="1"/>
</dbReference>
<organism evidence="4 5">
    <name type="scientific">Stephania yunnanensis</name>
    <dbReference type="NCBI Taxonomy" id="152371"/>
    <lineage>
        <taxon>Eukaryota</taxon>
        <taxon>Viridiplantae</taxon>
        <taxon>Streptophyta</taxon>
        <taxon>Embryophyta</taxon>
        <taxon>Tracheophyta</taxon>
        <taxon>Spermatophyta</taxon>
        <taxon>Magnoliopsida</taxon>
        <taxon>Ranunculales</taxon>
        <taxon>Menispermaceae</taxon>
        <taxon>Menispermoideae</taxon>
        <taxon>Cissampelideae</taxon>
        <taxon>Stephania</taxon>
    </lineage>
</organism>
<name>A0AAP0J623_9MAGN</name>
<dbReference type="AlphaFoldDB" id="A0AAP0J623"/>